<feature type="compositionally biased region" description="Basic residues" evidence="1">
    <location>
        <begin position="1"/>
        <end position="19"/>
    </location>
</feature>
<organism evidence="2 3">
    <name type="scientific">Arctia plantaginis</name>
    <name type="common">Wood tiger moth</name>
    <name type="synonym">Phalaena plantaginis</name>
    <dbReference type="NCBI Taxonomy" id="874455"/>
    <lineage>
        <taxon>Eukaryota</taxon>
        <taxon>Metazoa</taxon>
        <taxon>Ecdysozoa</taxon>
        <taxon>Arthropoda</taxon>
        <taxon>Hexapoda</taxon>
        <taxon>Insecta</taxon>
        <taxon>Pterygota</taxon>
        <taxon>Neoptera</taxon>
        <taxon>Endopterygota</taxon>
        <taxon>Lepidoptera</taxon>
        <taxon>Glossata</taxon>
        <taxon>Ditrysia</taxon>
        <taxon>Noctuoidea</taxon>
        <taxon>Erebidae</taxon>
        <taxon>Arctiinae</taxon>
        <taxon>Arctia</taxon>
    </lineage>
</organism>
<dbReference type="OrthoDB" id="7476473at2759"/>
<feature type="region of interest" description="Disordered" evidence="1">
    <location>
        <begin position="806"/>
        <end position="827"/>
    </location>
</feature>
<gene>
    <name evidence="2" type="ORF">APLA_LOCUS6805</name>
</gene>
<evidence type="ECO:0000313" key="2">
    <source>
        <dbReference type="EMBL" id="CAB3237024.1"/>
    </source>
</evidence>
<feature type="region of interest" description="Disordered" evidence="1">
    <location>
        <begin position="307"/>
        <end position="326"/>
    </location>
</feature>
<proteinExistence type="predicted"/>
<evidence type="ECO:0000256" key="1">
    <source>
        <dbReference type="SAM" id="MobiDB-lite"/>
    </source>
</evidence>
<keyword evidence="3" id="KW-1185">Reference proteome</keyword>
<evidence type="ECO:0000313" key="3">
    <source>
        <dbReference type="Proteomes" id="UP000494106"/>
    </source>
</evidence>
<feature type="region of interest" description="Disordered" evidence="1">
    <location>
        <begin position="640"/>
        <end position="670"/>
    </location>
</feature>
<comment type="caution">
    <text evidence="2">The sequence shown here is derived from an EMBL/GenBank/DDBJ whole genome shotgun (WGS) entry which is preliminary data.</text>
</comment>
<name>A0A8S0ZTU5_ARCPL</name>
<feature type="region of interest" description="Disordered" evidence="1">
    <location>
        <begin position="458"/>
        <end position="484"/>
    </location>
</feature>
<sequence>MPDRPKRRKNNKNKRKNKNSRPDANKNINGDVNNLSFNNSETCDDDNVKNFLETDAVPKEVLDETVSSRNEVITDTKECQNAEVSLSTIHSPNEDWNNNSNQLNNDPLSDLELNKPEDVDITDSVAYIVESPDQPLDNSKTKLKNVKSKSLDNDDTTNIVEITENTFQTECDDNLASMGTQNLVVSHFESDPEWEKTDELNDIYIPQSQEVATGTLSVTTIPLTQCNVARCEQNQSLTTDEEKSLRSYLKTLNLVTEPENINAIEIKTEIEQIINQEIKQRLRKKGLADDFFLHRLGPPRVLDVIDEEGSSESSLTSRRQSYLSERKSDVEDLEDDVFENNKNKVIQRKLVSSNTSVHKKSIGQLVPQECVLVGAKLKEPEVTEARGEWTMKTVEKMTGAEVVYLTDTSSSSSSLHEIGDEDDDGVETDVSVRMMTPTIEVTDPENFLKKTFVVAAQSGKENELSRTSQNNTYSNADKEKYPNSKKNEVEHVIKIEYADDKKAAEIDKTVTKIESECNLQQLDDICTPINKNLPDNESVGTERNINIEIENNPIEVQQKVESSNVENLHEIIVSSTDDIKTNLYVKEIDPIKRNQKDVETLKADKNTTNQSYQSKYDLETKIIKCEFNDAINNLIKEVTSDSEGLEETPKDVLTRKDSSSSVDSSQCTAKYNPNYESLNDISNILHDENSSKLGAEQTSSTTSHVKDVFDCVTGAATQHKGKTNDRNTEQPLRLTDICVRKIASLPYGDKILEELASVSQRLQNFTAKGSNSETIKNQDQVNSMPYYRLPDISAIKKVSLPTKVKDLVPPPIQPRHSSLKKSQDDEHWTGVQTKSESVYVCLSPSQKMLMDKTNTIITKEDASHLVDIHSKFVDRRGYNESYKNEKQREEEEIDSSPIVPFKSQTGSRLLALIRDPSLTRNINSLNDRLNNSLDELQIKRSTRKTFEKNNEDEMNITEDFSFKPIPPPRPKKYSNSFYESDESSDFTENSMRALKRERKIFHYSTGNLNKEIEDDVSAIQNMHRNYMEKKDVLNDHKYPRRPSLPKDLCEQQMEYIRRKEKEVEAEIQRLEALKNTSASGQRNGPRAPILLENDITTEKRIFSNYSVLPKKDIPTSSQNHEIKKGKMSSLFSSSQEELVREKMYSEYITQMAEREERKQHKVIKITKSPGVVNSKISKSMSAIDAFESKVNNRIEKEFISKARERWDKLGIKDPETEDERESAQDIYKEPKVIEHKIKVIEGGKEKDVKKLPTHLQEFVGFTAKDKEHCAGGSAIARAGDRQLFATLPTVDNCLITSNAHNHIIRSRLNSTSTFVNY</sequence>
<feature type="compositionally biased region" description="Polar residues" evidence="1">
    <location>
        <begin position="465"/>
        <end position="475"/>
    </location>
</feature>
<feature type="compositionally biased region" description="Basic and acidic residues" evidence="1">
    <location>
        <begin position="647"/>
        <end position="658"/>
    </location>
</feature>
<feature type="region of interest" description="Disordered" evidence="1">
    <location>
        <begin position="1"/>
        <end position="34"/>
    </location>
</feature>
<dbReference type="EMBL" id="CADEBC010000488">
    <property type="protein sequence ID" value="CAB3237024.1"/>
    <property type="molecule type" value="Genomic_DNA"/>
</dbReference>
<reference evidence="2 3" key="1">
    <citation type="submission" date="2020-04" db="EMBL/GenBank/DDBJ databases">
        <authorList>
            <person name="Wallbank WR R."/>
            <person name="Pardo Diaz C."/>
            <person name="Kozak K."/>
            <person name="Martin S."/>
            <person name="Jiggins C."/>
            <person name="Moest M."/>
            <person name="Warren A I."/>
            <person name="Byers J.R.P. K."/>
            <person name="Montejo-Kovacevich G."/>
            <person name="Yen C E."/>
        </authorList>
    </citation>
    <scope>NUCLEOTIDE SEQUENCE [LARGE SCALE GENOMIC DNA]</scope>
</reference>
<protein>
    <submittedName>
        <fullName evidence="2">Uncharacterized protein</fullName>
    </submittedName>
</protein>
<dbReference type="Proteomes" id="UP000494106">
    <property type="component" value="Unassembled WGS sequence"/>
</dbReference>
<accession>A0A8S0ZTU5</accession>